<protein>
    <recommendedName>
        <fullName evidence="15">Zinc metalloprotease</fullName>
    </recommendedName>
</protein>
<dbReference type="Pfam" id="PF02163">
    <property type="entry name" value="Peptidase_M50"/>
    <property type="match status" value="2"/>
</dbReference>
<dbReference type="Proteomes" id="UP000000674">
    <property type="component" value="Chromosome"/>
</dbReference>
<evidence type="ECO:0000256" key="11">
    <source>
        <dbReference type="ARBA" id="ARBA00023049"/>
    </source>
</evidence>
<evidence type="ECO:0000313" key="20">
    <source>
        <dbReference type="EMBL" id="ABK14113.1"/>
    </source>
</evidence>
<feature type="active site" evidence="16">
    <location>
        <position position="74"/>
    </location>
</feature>
<dbReference type="STRING" id="349307.Mthe_0318"/>
<dbReference type="GO" id="GO:0006508">
    <property type="term" value="P:proteolysis"/>
    <property type="evidence" value="ECO:0007669"/>
    <property type="project" value="UniProtKB-KW"/>
</dbReference>
<keyword evidence="21" id="KW-1185">Reference proteome</keyword>
<organism evidence="20 21">
    <name type="scientific">Methanothrix thermoacetophila (strain DSM 6194 / JCM 14653 / NBRC 101360 / PT)</name>
    <name type="common">Methanosaeta thermophila</name>
    <dbReference type="NCBI Taxonomy" id="349307"/>
    <lineage>
        <taxon>Archaea</taxon>
        <taxon>Methanobacteriati</taxon>
        <taxon>Methanobacteriota</taxon>
        <taxon>Stenosarchaea group</taxon>
        <taxon>Methanomicrobia</taxon>
        <taxon>Methanotrichales</taxon>
        <taxon>Methanotrichaceae</taxon>
        <taxon>Methanothrix</taxon>
    </lineage>
</organism>
<comment type="similarity">
    <text evidence="2 15">Belongs to the peptidase M50B family.</text>
</comment>
<keyword evidence="14" id="KW-0028">Amino-acid biosynthesis</keyword>
<dbReference type="InterPro" id="IPR046342">
    <property type="entry name" value="CBS_dom_sf"/>
</dbReference>
<comment type="cofactor">
    <cofactor evidence="15 17">
        <name>Zn(2+)</name>
        <dbReference type="ChEBI" id="CHEBI:29105"/>
    </cofactor>
    <text evidence="15 17">Binds 1 zinc ion per subunit.</text>
</comment>
<name>A0B5Y9_METTP</name>
<dbReference type="PIRSF" id="PIRSF006404">
    <property type="entry name" value="UCP006404_Pept_M50_CBS"/>
    <property type="match status" value="1"/>
</dbReference>
<evidence type="ECO:0000256" key="13">
    <source>
        <dbReference type="ARBA" id="ARBA00023136"/>
    </source>
</evidence>
<dbReference type="Gene3D" id="3.10.580.10">
    <property type="entry name" value="CBS-domain"/>
    <property type="match status" value="2"/>
</dbReference>
<feature type="domain" description="CBS" evidence="19">
    <location>
        <begin position="251"/>
        <end position="306"/>
    </location>
</feature>
<accession>A0B5Y9</accession>
<dbReference type="GO" id="GO:0046872">
    <property type="term" value="F:metal ion binding"/>
    <property type="evidence" value="ECO:0007669"/>
    <property type="project" value="UniProtKB-UniRule"/>
</dbReference>
<evidence type="ECO:0000256" key="10">
    <source>
        <dbReference type="ARBA" id="ARBA00022989"/>
    </source>
</evidence>
<feature type="binding site" evidence="17">
    <location>
        <position position="173"/>
    </location>
    <ligand>
        <name>Zn(2+)</name>
        <dbReference type="ChEBI" id="CHEBI:29105"/>
        <note>catalytic</note>
    </ligand>
</feature>
<sequence length="370" mass="41438">MENSIQLGRVMGIPIRLHVTFLLIIPWVAYLFGSVSATVFGKLYGFGAVEPPLVRWIYSLLFAVLLFICVGLHELGHSYVAKRYGIEIRSITLYFFGGVASMEEIPRNPSMELRMAIAGPAVSAALGVMSILLYTQSESILGEGHPFSILLWTLGIMNIILMIFNLIPAFPMDGGRVLRAWFSTRMPYVVATKNAAALGKIFAVFLIFLGLFTLNFLTLIIGIFLYIAASEEDRSTTIEDSLRGIKVRHIMSKDVRVVPPEMTLAELMRLMFYEKHRGYPVMVNDELVGIVTITDLQRVPEHLRETTRVGDVMTRNIYVIGPDDEATAAIKIMGDKKIRRLPVIEDGRLVGIISREDLLRAIELCSDVRL</sequence>
<evidence type="ECO:0000256" key="8">
    <source>
        <dbReference type="ARBA" id="ARBA00022801"/>
    </source>
</evidence>
<dbReference type="Pfam" id="PF00571">
    <property type="entry name" value="CBS"/>
    <property type="match status" value="2"/>
</dbReference>
<dbReference type="GO" id="GO:0005886">
    <property type="term" value="C:plasma membrane"/>
    <property type="evidence" value="ECO:0007669"/>
    <property type="project" value="UniProtKB-SubCell"/>
</dbReference>
<keyword evidence="5 15" id="KW-0812">Transmembrane</keyword>
<feature type="domain" description="CBS" evidence="19">
    <location>
        <begin position="313"/>
        <end position="368"/>
    </location>
</feature>
<dbReference type="AlphaFoldDB" id="A0B5Y9"/>
<evidence type="ECO:0000256" key="14">
    <source>
        <dbReference type="ARBA" id="ARBA00023167"/>
    </source>
</evidence>
<evidence type="ECO:0000256" key="2">
    <source>
        <dbReference type="ARBA" id="ARBA00007931"/>
    </source>
</evidence>
<feature type="transmembrane region" description="Helical" evidence="15">
    <location>
        <begin position="53"/>
        <end position="72"/>
    </location>
</feature>
<feature type="transmembrane region" description="Helical" evidence="15">
    <location>
        <begin position="147"/>
        <end position="167"/>
    </location>
</feature>
<keyword evidence="4 15" id="KW-0645">Protease</keyword>
<dbReference type="GO" id="GO:0009086">
    <property type="term" value="P:methionine biosynthetic process"/>
    <property type="evidence" value="ECO:0007669"/>
    <property type="project" value="UniProtKB-KW"/>
</dbReference>
<dbReference type="InterPro" id="IPR000644">
    <property type="entry name" value="CBS_dom"/>
</dbReference>
<feature type="transmembrane region" description="Helical" evidence="15">
    <location>
        <begin position="201"/>
        <end position="227"/>
    </location>
</feature>
<evidence type="ECO:0000259" key="19">
    <source>
        <dbReference type="PROSITE" id="PS51371"/>
    </source>
</evidence>
<dbReference type="RefSeq" id="WP_011695512.1">
    <property type="nucleotide sequence ID" value="NC_008553.1"/>
</dbReference>
<evidence type="ECO:0000256" key="5">
    <source>
        <dbReference type="ARBA" id="ARBA00022692"/>
    </source>
</evidence>
<reference evidence="20 21" key="1">
    <citation type="submission" date="2006-10" db="EMBL/GenBank/DDBJ databases">
        <title>Complete sequence of Methanosaeta thermophila PT.</title>
        <authorList>
            <consortium name="US DOE Joint Genome Institute"/>
            <person name="Copeland A."/>
            <person name="Lucas S."/>
            <person name="Lapidus A."/>
            <person name="Barry K."/>
            <person name="Detter J.C."/>
            <person name="Glavina del Rio T."/>
            <person name="Hammon N."/>
            <person name="Israni S."/>
            <person name="Pitluck S."/>
            <person name="Chain P."/>
            <person name="Malfatti S."/>
            <person name="Shin M."/>
            <person name="Vergez L."/>
            <person name="Schmutz J."/>
            <person name="Larimer F."/>
            <person name="Land M."/>
            <person name="Hauser L."/>
            <person name="Kyrpides N."/>
            <person name="Kim E."/>
            <person name="Smith K.S."/>
            <person name="Ingram-Smith C."/>
            <person name="Richardson P."/>
        </authorList>
    </citation>
    <scope>NUCLEOTIDE SEQUENCE [LARGE SCALE GENOMIC DNA]</scope>
    <source>
        <strain evidence="21">DSM 6194 / JCM 14653 / NBRC 101360 / PT</strain>
    </source>
</reference>
<dbReference type="EMBL" id="CP000477">
    <property type="protein sequence ID" value="ABK14113.1"/>
    <property type="molecule type" value="Genomic_DNA"/>
</dbReference>
<evidence type="ECO:0000256" key="4">
    <source>
        <dbReference type="ARBA" id="ARBA00022670"/>
    </source>
</evidence>
<feature type="transmembrane region" description="Helical" evidence="15">
    <location>
        <begin position="21"/>
        <end position="41"/>
    </location>
</feature>
<dbReference type="KEGG" id="mtp:Mthe_0318"/>
<evidence type="ECO:0000256" key="6">
    <source>
        <dbReference type="ARBA" id="ARBA00022723"/>
    </source>
</evidence>
<keyword evidence="3 15" id="KW-1003">Cell membrane</keyword>
<gene>
    <name evidence="20" type="ordered locus">Mthe_0318</name>
</gene>
<evidence type="ECO:0000256" key="3">
    <source>
        <dbReference type="ARBA" id="ARBA00022475"/>
    </source>
</evidence>
<dbReference type="GeneID" id="4463296"/>
<keyword evidence="10 15" id="KW-1133">Transmembrane helix</keyword>
<dbReference type="CDD" id="cd06164">
    <property type="entry name" value="S2P-M50_SpoIVFB_CBS"/>
    <property type="match status" value="1"/>
</dbReference>
<keyword evidence="6 15" id="KW-0479">Metal-binding</keyword>
<feature type="binding site" evidence="17">
    <location>
        <position position="77"/>
    </location>
    <ligand>
        <name>Zn(2+)</name>
        <dbReference type="ChEBI" id="CHEBI:29105"/>
        <note>catalytic</note>
    </ligand>
</feature>
<evidence type="ECO:0000256" key="16">
    <source>
        <dbReference type="PIRSR" id="PIRSR006404-1"/>
    </source>
</evidence>
<keyword evidence="11 15" id="KW-0482">Metalloprotease</keyword>
<dbReference type="InterPro" id="IPR008915">
    <property type="entry name" value="Peptidase_M50"/>
</dbReference>
<dbReference type="SUPFAM" id="SSF54631">
    <property type="entry name" value="CBS-domain pair"/>
    <property type="match status" value="1"/>
</dbReference>
<evidence type="ECO:0000256" key="7">
    <source>
        <dbReference type="ARBA" id="ARBA00022737"/>
    </source>
</evidence>
<evidence type="ECO:0000256" key="9">
    <source>
        <dbReference type="ARBA" id="ARBA00022833"/>
    </source>
</evidence>
<comment type="subcellular location">
    <subcellularLocation>
        <location evidence="1 15">Cell membrane</location>
        <topology evidence="1 15">Multi-pass membrane protein</topology>
    </subcellularLocation>
</comment>
<dbReference type="PROSITE" id="PS51371">
    <property type="entry name" value="CBS"/>
    <property type="match status" value="2"/>
</dbReference>
<evidence type="ECO:0000256" key="1">
    <source>
        <dbReference type="ARBA" id="ARBA00004651"/>
    </source>
</evidence>
<dbReference type="PANTHER" id="PTHR39188">
    <property type="entry name" value="MEMBRANE-ASSOCIATED ZINC METALLOPROTEASE M50B"/>
    <property type="match status" value="1"/>
</dbReference>
<keyword evidence="9 15" id="KW-0862">Zinc</keyword>
<evidence type="ECO:0000313" key="21">
    <source>
        <dbReference type="Proteomes" id="UP000000674"/>
    </source>
</evidence>
<dbReference type="InterPro" id="IPR016483">
    <property type="entry name" value="UCP006404_Pept_M50_CBS"/>
</dbReference>
<dbReference type="SMART" id="SM00116">
    <property type="entry name" value="CBS"/>
    <property type="match status" value="2"/>
</dbReference>
<evidence type="ECO:0000256" key="18">
    <source>
        <dbReference type="PROSITE-ProRule" id="PRU00703"/>
    </source>
</evidence>
<proteinExistence type="inferred from homology"/>
<evidence type="ECO:0000256" key="17">
    <source>
        <dbReference type="PIRSR" id="PIRSR006404-2"/>
    </source>
</evidence>
<keyword evidence="8 15" id="KW-0378">Hydrolase</keyword>
<dbReference type="OrthoDB" id="12044at2157"/>
<evidence type="ECO:0000256" key="15">
    <source>
        <dbReference type="PIRNR" id="PIRNR006404"/>
    </source>
</evidence>
<dbReference type="CDD" id="cd04801">
    <property type="entry name" value="CBS_pair_peptidase_M50"/>
    <property type="match status" value="1"/>
</dbReference>
<keyword evidence="7" id="KW-0677">Repeat</keyword>
<keyword evidence="14" id="KW-0486">Methionine biosynthesis</keyword>
<keyword evidence="12 18" id="KW-0129">CBS domain</keyword>
<dbReference type="PANTHER" id="PTHR39188:SF3">
    <property type="entry name" value="STAGE IV SPORULATION PROTEIN FB"/>
    <property type="match status" value="1"/>
</dbReference>
<dbReference type="GO" id="GO:0008237">
    <property type="term" value="F:metallopeptidase activity"/>
    <property type="evidence" value="ECO:0007669"/>
    <property type="project" value="UniProtKB-UniRule"/>
</dbReference>
<evidence type="ECO:0000256" key="12">
    <source>
        <dbReference type="ARBA" id="ARBA00023122"/>
    </source>
</evidence>
<feature type="binding site" evidence="17">
    <location>
        <position position="73"/>
    </location>
    <ligand>
        <name>Zn(2+)</name>
        <dbReference type="ChEBI" id="CHEBI:29105"/>
        <note>catalytic</note>
    </ligand>
</feature>
<feature type="transmembrane region" description="Helical" evidence="15">
    <location>
        <begin position="114"/>
        <end position="135"/>
    </location>
</feature>
<keyword evidence="13 15" id="KW-0472">Membrane</keyword>
<dbReference type="HOGENOM" id="CLU_037123_1_1_2"/>